<sequence length="206" mass="22488">MHYRTDAPLPLARNPFSAIVSPRPIAWISTRGRDGQENLAPYSFFSAVAYEPPQIVVASIGQKPDRAQGKDTLTLARESGVFCVNIAGYDDREALNQSSAPYPGVVNEAALLGLATVPCESIDCPRLANAPAALECRLLNTITLQGADNFLMVARVDVVHLRDDCLTAEGRFDVCRFRLLTRLGYQDFATIDEIFTMPRPKASDGS</sequence>
<dbReference type="PANTHER" id="PTHR43812:SF2">
    <property type="entry name" value="FLAVIN REDUCTASE LIKE DOMAIN-CONTAINING PROTEIN"/>
    <property type="match status" value="1"/>
</dbReference>
<dbReference type="Pfam" id="PF01613">
    <property type="entry name" value="Flavin_Reduct"/>
    <property type="match status" value="1"/>
</dbReference>
<dbReference type="Proteomes" id="UP000050580">
    <property type="component" value="Unassembled WGS sequence"/>
</dbReference>
<gene>
    <name evidence="2" type="ORF">AAV94_06180</name>
</gene>
<dbReference type="SUPFAM" id="SSF50475">
    <property type="entry name" value="FMN-binding split barrel"/>
    <property type="match status" value="1"/>
</dbReference>
<dbReference type="SMART" id="SM00903">
    <property type="entry name" value="Flavin_Reduct"/>
    <property type="match status" value="1"/>
</dbReference>
<dbReference type="AlphaFoldDB" id="A0A0U1Q0X1"/>
<dbReference type="Gene3D" id="2.30.110.10">
    <property type="entry name" value="Electron Transport, Fmn-binding Protein, Chain A"/>
    <property type="match status" value="1"/>
</dbReference>
<dbReference type="RefSeq" id="WP_046741470.1">
    <property type="nucleotide sequence ID" value="NZ_LBNQ01000021.1"/>
</dbReference>
<dbReference type="InterPro" id="IPR012349">
    <property type="entry name" value="Split_barrel_FMN-bd"/>
</dbReference>
<dbReference type="PANTHER" id="PTHR43812">
    <property type="entry name" value="BLR2425 PROTEIN"/>
    <property type="match status" value="1"/>
</dbReference>
<protein>
    <submittedName>
        <fullName evidence="2">Flavin reductase</fullName>
    </submittedName>
</protein>
<keyword evidence="3" id="KW-1185">Reference proteome</keyword>
<organism evidence="2 3">
    <name type="scientific">Lampropedia cohaerens</name>
    <dbReference type="NCBI Taxonomy" id="1610491"/>
    <lineage>
        <taxon>Bacteria</taxon>
        <taxon>Pseudomonadati</taxon>
        <taxon>Pseudomonadota</taxon>
        <taxon>Betaproteobacteria</taxon>
        <taxon>Burkholderiales</taxon>
        <taxon>Comamonadaceae</taxon>
        <taxon>Lampropedia</taxon>
    </lineage>
</organism>
<evidence type="ECO:0000313" key="2">
    <source>
        <dbReference type="EMBL" id="KKW68245.1"/>
    </source>
</evidence>
<evidence type="ECO:0000259" key="1">
    <source>
        <dbReference type="SMART" id="SM00903"/>
    </source>
</evidence>
<proteinExistence type="predicted"/>
<dbReference type="InterPro" id="IPR002563">
    <property type="entry name" value="Flavin_Rdtase-like_dom"/>
</dbReference>
<reference evidence="2 3" key="1">
    <citation type="submission" date="2015-05" db="EMBL/GenBank/DDBJ databases">
        <title>Draft genome sequence of Lampropedia sp. CT6, isolated from the microbial mat of a hot water spring, located at Manikaran, India.</title>
        <authorList>
            <person name="Tripathi C."/>
            <person name="Rani P."/>
            <person name="Mahato N.K."/>
            <person name="Lal R."/>
        </authorList>
    </citation>
    <scope>NUCLEOTIDE SEQUENCE [LARGE SCALE GENOMIC DNA]</scope>
    <source>
        <strain evidence="2 3">CT6</strain>
    </source>
</reference>
<comment type="caution">
    <text evidence="2">The sequence shown here is derived from an EMBL/GenBank/DDBJ whole genome shotgun (WGS) entry which is preliminary data.</text>
</comment>
<evidence type="ECO:0000313" key="3">
    <source>
        <dbReference type="Proteomes" id="UP000050580"/>
    </source>
</evidence>
<dbReference type="STRING" id="1610491.AAV94_06180"/>
<dbReference type="EMBL" id="LBNQ01000021">
    <property type="protein sequence ID" value="KKW68245.1"/>
    <property type="molecule type" value="Genomic_DNA"/>
</dbReference>
<accession>A0A0U1Q0X1</accession>
<dbReference type="GO" id="GO:0010181">
    <property type="term" value="F:FMN binding"/>
    <property type="evidence" value="ECO:0007669"/>
    <property type="project" value="InterPro"/>
</dbReference>
<dbReference type="OrthoDB" id="9794638at2"/>
<name>A0A0U1Q0X1_9BURK</name>
<feature type="domain" description="Flavin reductase like" evidence="1">
    <location>
        <begin position="20"/>
        <end position="174"/>
    </location>
</feature>
<dbReference type="GO" id="GO:0016646">
    <property type="term" value="F:oxidoreductase activity, acting on the CH-NH group of donors, NAD or NADP as acceptor"/>
    <property type="evidence" value="ECO:0007669"/>
    <property type="project" value="UniProtKB-ARBA"/>
</dbReference>